<dbReference type="SMART" id="SM00642">
    <property type="entry name" value="Aamy"/>
    <property type="match status" value="1"/>
</dbReference>
<comment type="similarity">
    <text evidence="1">Belongs to the glycosyl hydrolase 13 family.</text>
</comment>
<organism evidence="5 6">
    <name type="scientific">Sphingomonas oleivorans</name>
    <dbReference type="NCBI Taxonomy" id="1735121"/>
    <lineage>
        <taxon>Bacteria</taxon>
        <taxon>Pseudomonadati</taxon>
        <taxon>Pseudomonadota</taxon>
        <taxon>Alphaproteobacteria</taxon>
        <taxon>Sphingomonadales</taxon>
        <taxon>Sphingomonadaceae</taxon>
        <taxon>Sphingomonas</taxon>
    </lineage>
</organism>
<dbReference type="SUPFAM" id="SSF51011">
    <property type="entry name" value="Glycosyl hydrolase domain"/>
    <property type="match status" value="1"/>
</dbReference>
<dbReference type="AlphaFoldDB" id="A0A2T5FTN6"/>
<dbReference type="PANTHER" id="PTHR10357:SF179">
    <property type="entry name" value="NEUTRAL AND BASIC AMINO ACID TRANSPORT PROTEIN RBAT"/>
    <property type="match status" value="1"/>
</dbReference>
<dbReference type="Pfam" id="PF00128">
    <property type="entry name" value="Alpha-amylase"/>
    <property type="match status" value="1"/>
</dbReference>
<keyword evidence="2" id="KW-0378">Hydrolase</keyword>
<dbReference type="FunFam" id="3.90.400.10:FF:000002">
    <property type="entry name" value="Sucrose isomerase"/>
    <property type="match status" value="1"/>
</dbReference>
<dbReference type="Proteomes" id="UP000244162">
    <property type="component" value="Unassembled WGS sequence"/>
</dbReference>
<evidence type="ECO:0000256" key="1">
    <source>
        <dbReference type="ARBA" id="ARBA00008061"/>
    </source>
</evidence>
<comment type="caution">
    <text evidence="5">The sequence shown here is derived from an EMBL/GenBank/DDBJ whole genome shotgun (WGS) entry which is preliminary data.</text>
</comment>
<dbReference type="InterPro" id="IPR006047">
    <property type="entry name" value="GH13_cat_dom"/>
</dbReference>
<dbReference type="OrthoDB" id="9805159at2"/>
<dbReference type="InterPro" id="IPR045857">
    <property type="entry name" value="O16G_dom_2"/>
</dbReference>
<protein>
    <submittedName>
        <fullName evidence="5">Alpha-glucosidase</fullName>
    </submittedName>
</protein>
<dbReference type="EMBL" id="NWBU01000018">
    <property type="protein sequence ID" value="PTQ07416.1"/>
    <property type="molecule type" value="Genomic_DNA"/>
</dbReference>
<dbReference type="GO" id="GO:0009313">
    <property type="term" value="P:oligosaccharide catabolic process"/>
    <property type="evidence" value="ECO:0007669"/>
    <property type="project" value="TreeGrafter"/>
</dbReference>
<keyword evidence="6" id="KW-1185">Reference proteome</keyword>
<accession>A0A2T5FTN6</accession>
<dbReference type="SUPFAM" id="SSF51445">
    <property type="entry name" value="(Trans)glycosidases"/>
    <property type="match status" value="1"/>
</dbReference>
<evidence type="ECO:0000256" key="2">
    <source>
        <dbReference type="ARBA" id="ARBA00022801"/>
    </source>
</evidence>
<gene>
    <name evidence="5" type="ORF">CLG96_17900</name>
</gene>
<evidence type="ECO:0000313" key="5">
    <source>
        <dbReference type="EMBL" id="PTQ07416.1"/>
    </source>
</evidence>
<name>A0A2T5FTN6_9SPHN</name>
<evidence type="ECO:0000259" key="4">
    <source>
        <dbReference type="SMART" id="SM00642"/>
    </source>
</evidence>
<dbReference type="Gene3D" id="3.90.400.10">
    <property type="entry name" value="Oligo-1,6-glucosidase, Domain 2"/>
    <property type="match status" value="1"/>
</dbReference>
<evidence type="ECO:0000256" key="3">
    <source>
        <dbReference type="ARBA" id="ARBA00023295"/>
    </source>
</evidence>
<dbReference type="InterPro" id="IPR013780">
    <property type="entry name" value="Glyco_hydro_b"/>
</dbReference>
<proteinExistence type="inferred from homology"/>
<dbReference type="GO" id="GO:0004556">
    <property type="term" value="F:alpha-amylase activity"/>
    <property type="evidence" value="ECO:0007669"/>
    <property type="project" value="TreeGrafter"/>
</dbReference>
<feature type="domain" description="Glycosyl hydrolase family 13 catalytic" evidence="4">
    <location>
        <begin position="24"/>
        <end position="410"/>
    </location>
</feature>
<dbReference type="InterPro" id="IPR017853">
    <property type="entry name" value="GH"/>
</dbReference>
<dbReference type="Gene3D" id="3.20.20.80">
    <property type="entry name" value="Glycosidases"/>
    <property type="match status" value="1"/>
</dbReference>
<dbReference type="Gene3D" id="2.60.40.1180">
    <property type="entry name" value="Golgi alpha-mannosidase II"/>
    <property type="match status" value="1"/>
</dbReference>
<dbReference type="PANTHER" id="PTHR10357">
    <property type="entry name" value="ALPHA-AMYLASE FAMILY MEMBER"/>
    <property type="match status" value="1"/>
</dbReference>
<keyword evidence="3" id="KW-0326">Glycosidase</keyword>
<dbReference type="CDD" id="cd11330">
    <property type="entry name" value="AmyAc_OligoGlu"/>
    <property type="match status" value="1"/>
</dbReference>
<reference evidence="5 6" key="1">
    <citation type="submission" date="2017-09" db="EMBL/GenBank/DDBJ databases">
        <title>Sphingomonas panjinensis sp.nov., isolated from oil-contaminated soil.</title>
        <authorList>
            <person name="Wang L."/>
            <person name="Chen L."/>
        </authorList>
    </citation>
    <scope>NUCLEOTIDE SEQUENCE [LARGE SCALE GENOMIC DNA]</scope>
    <source>
        <strain evidence="5 6">FW-11</strain>
    </source>
</reference>
<evidence type="ECO:0000313" key="6">
    <source>
        <dbReference type="Proteomes" id="UP000244162"/>
    </source>
</evidence>
<sequence>MHGTAVGRGTLSGNCWWHGAVLYQIYPRSFADANNDGIGDLPGITARLDHVASLGVDGIWLSPFYTSPMKDFGYDIADYRGVDPIFGTLDDFDRLVARAHELGLKLIIDQVYSHTSDQHEWFRESRTDRTNAKADWYVWADAKPDGSPPNNWQSVFHGPCWTWDARRGQYYLHNFLSSQPDLNVHNPDVQQALLDTARFWLDRGVDGFRLDAINFSMHDPALTDNPPVAPGVGKRTRPFEFQHHFHNQSHPDIPLFLQRLRGLIDGYGGDRFTVAEVGGEQADREMKLFTHGPDRLNSAYGFNFLYADRLTPELVHDTIALWPGEDGEGWPSWAFSNHDAPRVVSRWAAGRDQRAFARLALMVLMALRGNIFLYQGEELGLPQAHVPFEQLRDPEAIANWPATQGRDGARTPMPWHGDMPNGGFCDIAPWLPVPPEHLDLAVDLQEVDPGSILNLSRRLIALRKVRPALRAGEIRPIDLPAPLLAFEREADGERLLCAFNLGNEAVAWQPSDAATWRMIEAVGGPEGELLPPLSGFIAERLG</sequence>